<keyword evidence="1" id="KW-0238">DNA-binding</keyword>
<dbReference type="GO" id="GO:0003677">
    <property type="term" value="F:DNA binding"/>
    <property type="evidence" value="ECO:0007669"/>
    <property type="project" value="UniProtKB-KW"/>
</dbReference>
<dbReference type="PROSITE" id="PS50043">
    <property type="entry name" value="HTH_LUXR_2"/>
    <property type="match status" value="1"/>
</dbReference>
<dbReference type="CDD" id="cd06170">
    <property type="entry name" value="LuxR_C_like"/>
    <property type="match status" value="1"/>
</dbReference>
<evidence type="ECO:0000313" key="4">
    <source>
        <dbReference type="Proteomes" id="UP000325003"/>
    </source>
</evidence>
<dbReference type="PANTHER" id="PTHR43214">
    <property type="entry name" value="TWO-COMPONENT RESPONSE REGULATOR"/>
    <property type="match status" value="1"/>
</dbReference>
<dbReference type="InterPro" id="IPR016032">
    <property type="entry name" value="Sig_transdc_resp-reg_C-effctor"/>
</dbReference>
<dbReference type="SUPFAM" id="SSF46894">
    <property type="entry name" value="C-terminal effector domain of the bipartite response regulators"/>
    <property type="match status" value="1"/>
</dbReference>
<dbReference type="SUPFAM" id="SSF48452">
    <property type="entry name" value="TPR-like"/>
    <property type="match status" value="2"/>
</dbReference>
<reference evidence="3 4" key="1">
    <citation type="submission" date="2019-09" db="EMBL/GenBank/DDBJ databases">
        <title>Nocardioides panacisoli sp. nov., isolated from the soil of a ginseng field.</title>
        <authorList>
            <person name="Cho C."/>
        </authorList>
    </citation>
    <scope>NUCLEOTIDE SEQUENCE [LARGE SCALE GENOMIC DNA]</scope>
    <source>
        <strain evidence="3 4">BN130099</strain>
    </source>
</reference>
<dbReference type="InterPro" id="IPR036388">
    <property type="entry name" value="WH-like_DNA-bd_sf"/>
</dbReference>
<sequence>MSSEEELELLLWLDIQAGDYDRAYAALTRLLTVVEEPVARGRLETALGIMLQRAGLTADARESYSRALALIGESEADRAFALAMASMASALVGELDVARAEADEAAALGESAGALFAVGQAHVTLTIVHLGRSRPHEALAAAERAVAVDAEGPGQAEFLSTAHVMKGMALAELDRLEEAYAAIDLGIAMAQEQGDTGQLAWYHASLALLHFVHGSWEEARAAAGAALDHATRTGALVATGLAAGIAACVEAYRGNTSSARELITRGTSSRPGQFGGLGGEWVALATAATADDADDRFAALCDAWFRLRGVPYQLAWKVAAHPLIVAALDRGDVALAEAVERRVAEGAARAGDVASARATALVCRGSLLGSRDLLEEGVALLRTSGRPLALGYACREAGHLAHAAGDTTRAVELLNEAADVFHALGATTWSASVTRDLIAATVSPAAAPSQSEAWSRLTGAERRVAELVIEGKTNRQIAAELGLSPRTVQSQLASASERLGVGSRVQLAALLAQ</sequence>
<dbReference type="InterPro" id="IPR011990">
    <property type="entry name" value="TPR-like_helical_dom_sf"/>
</dbReference>
<dbReference type="InterPro" id="IPR019734">
    <property type="entry name" value="TPR_rpt"/>
</dbReference>
<dbReference type="SMART" id="SM00028">
    <property type="entry name" value="TPR"/>
    <property type="match status" value="5"/>
</dbReference>
<keyword evidence="4" id="KW-1185">Reference proteome</keyword>
<gene>
    <name evidence="3" type="ORF">F0U44_04825</name>
</gene>
<dbReference type="Gene3D" id="1.25.40.10">
    <property type="entry name" value="Tetratricopeptide repeat domain"/>
    <property type="match status" value="1"/>
</dbReference>
<dbReference type="PRINTS" id="PR00038">
    <property type="entry name" value="HTHLUXR"/>
</dbReference>
<proteinExistence type="predicted"/>
<name>A0A5B1LM68_9ACTN</name>
<dbReference type="Pfam" id="PF00196">
    <property type="entry name" value="GerE"/>
    <property type="match status" value="1"/>
</dbReference>
<reference evidence="3 4" key="2">
    <citation type="submission" date="2019-09" db="EMBL/GenBank/DDBJ databases">
        <authorList>
            <person name="Jin C."/>
        </authorList>
    </citation>
    <scope>NUCLEOTIDE SEQUENCE [LARGE SCALE GENOMIC DNA]</scope>
    <source>
        <strain evidence="3 4">BN130099</strain>
    </source>
</reference>
<feature type="domain" description="HTH luxR-type" evidence="2">
    <location>
        <begin position="450"/>
        <end position="513"/>
    </location>
</feature>
<protein>
    <recommendedName>
        <fullName evidence="2">HTH luxR-type domain-containing protein</fullName>
    </recommendedName>
</protein>
<organism evidence="3 4">
    <name type="scientific">Nocardioides humilatus</name>
    <dbReference type="NCBI Taxonomy" id="2607660"/>
    <lineage>
        <taxon>Bacteria</taxon>
        <taxon>Bacillati</taxon>
        <taxon>Actinomycetota</taxon>
        <taxon>Actinomycetes</taxon>
        <taxon>Propionibacteriales</taxon>
        <taxon>Nocardioidaceae</taxon>
        <taxon>Nocardioides</taxon>
    </lineage>
</organism>
<accession>A0A5B1LM68</accession>
<dbReference type="PROSITE" id="PS00622">
    <property type="entry name" value="HTH_LUXR_1"/>
    <property type="match status" value="1"/>
</dbReference>
<dbReference type="Gene3D" id="1.10.10.10">
    <property type="entry name" value="Winged helix-like DNA-binding domain superfamily/Winged helix DNA-binding domain"/>
    <property type="match status" value="1"/>
</dbReference>
<dbReference type="EMBL" id="VUJV01000001">
    <property type="protein sequence ID" value="KAA1421604.1"/>
    <property type="molecule type" value="Genomic_DNA"/>
</dbReference>
<dbReference type="InterPro" id="IPR000792">
    <property type="entry name" value="Tscrpt_reg_LuxR_C"/>
</dbReference>
<dbReference type="AlphaFoldDB" id="A0A5B1LM68"/>
<dbReference type="GO" id="GO:0006355">
    <property type="term" value="P:regulation of DNA-templated transcription"/>
    <property type="evidence" value="ECO:0007669"/>
    <property type="project" value="InterPro"/>
</dbReference>
<dbReference type="SMART" id="SM00421">
    <property type="entry name" value="HTH_LUXR"/>
    <property type="match status" value="1"/>
</dbReference>
<evidence type="ECO:0000256" key="1">
    <source>
        <dbReference type="ARBA" id="ARBA00023125"/>
    </source>
</evidence>
<dbReference type="InterPro" id="IPR039420">
    <property type="entry name" value="WalR-like"/>
</dbReference>
<evidence type="ECO:0000313" key="3">
    <source>
        <dbReference type="EMBL" id="KAA1421604.1"/>
    </source>
</evidence>
<dbReference type="Proteomes" id="UP000325003">
    <property type="component" value="Unassembled WGS sequence"/>
</dbReference>
<evidence type="ECO:0000259" key="2">
    <source>
        <dbReference type="PROSITE" id="PS50043"/>
    </source>
</evidence>
<dbReference type="RefSeq" id="WP_149727064.1">
    <property type="nucleotide sequence ID" value="NZ_VUJV01000001.1"/>
</dbReference>
<comment type="caution">
    <text evidence="3">The sequence shown here is derived from an EMBL/GenBank/DDBJ whole genome shotgun (WGS) entry which is preliminary data.</text>
</comment>